<gene>
    <name evidence="2" type="ORF">AVEN_89614_1</name>
</gene>
<dbReference type="OrthoDB" id="413361at2759"/>
<sequence length="106" mass="12805">MINIQNSEDLKLKESLQRDIHLMKLYLQQMKRTYDEIEFLPEEEQSNWKNTMGEEMLSMEKNKVWDLVELPEKEKQPITCKWIFKRKRDGKYKARLVARGNAERGS</sequence>
<dbReference type="Pfam" id="PF07727">
    <property type="entry name" value="RVT_2"/>
    <property type="match status" value="1"/>
</dbReference>
<name>A0A4Y2B7I4_ARAVE</name>
<comment type="caution">
    <text evidence="2">The sequence shown here is derived from an EMBL/GenBank/DDBJ whole genome shotgun (WGS) entry which is preliminary data.</text>
</comment>
<evidence type="ECO:0000313" key="3">
    <source>
        <dbReference type="Proteomes" id="UP000499080"/>
    </source>
</evidence>
<protein>
    <recommendedName>
        <fullName evidence="1">Reverse transcriptase Ty1/copia-type domain-containing protein</fullName>
    </recommendedName>
</protein>
<feature type="domain" description="Reverse transcriptase Ty1/copia-type" evidence="1">
    <location>
        <begin position="62"/>
        <end position="102"/>
    </location>
</feature>
<organism evidence="2 3">
    <name type="scientific">Araneus ventricosus</name>
    <name type="common">Orbweaver spider</name>
    <name type="synonym">Epeira ventricosa</name>
    <dbReference type="NCBI Taxonomy" id="182803"/>
    <lineage>
        <taxon>Eukaryota</taxon>
        <taxon>Metazoa</taxon>
        <taxon>Ecdysozoa</taxon>
        <taxon>Arthropoda</taxon>
        <taxon>Chelicerata</taxon>
        <taxon>Arachnida</taxon>
        <taxon>Araneae</taxon>
        <taxon>Araneomorphae</taxon>
        <taxon>Entelegynae</taxon>
        <taxon>Araneoidea</taxon>
        <taxon>Araneidae</taxon>
        <taxon>Araneus</taxon>
    </lineage>
</organism>
<dbReference type="EMBL" id="BGPR01082627">
    <property type="protein sequence ID" value="GBL87968.1"/>
    <property type="molecule type" value="Genomic_DNA"/>
</dbReference>
<proteinExistence type="predicted"/>
<evidence type="ECO:0000313" key="2">
    <source>
        <dbReference type="EMBL" id="GBL87968.1"/>
    </source>
</evidence>
<dbReference type="Proteomes" id="UP000499080">
    <property type="component" value="Unassembled WGS sequence"/>
</dbReference>
<keyword evidence="3" id="KW-1185">Reference proteome</keyword>
<evidence type="ECO:0000259" key="1">
    <source>
        <dbReference type="Pfam" id="PF07727"/>
    </source>
</evidence>
<reference evidence="2 3" key="1">
    <citation type="journal article" date="2019" name="Sci. Rep.">
        <title>Orb-weaving spider Araneus ventricosus genome elucidates the spidroin gene catalogue.</title>
        <authorList>
            <person name="Kono N."/>
            <person name="Nakamura H."/>
            <person name="Ohtoshi R."/>
            <person name="Moran D.A.P."/>
            <person name="Shinohara A."/>
            <person name="Yoshida Y."/>
            <person name="Fujiwara M."/>
            <person name="Mori M."/>
            <person name="Tomita M."/>
            <person name="Arakawa K."/>
        </authorList>
    </citation>
    <scope>NUCLEOTIDE SEQUENCE [LARGE SCALE GENOMIC DNA]</scope>
</reference>
<dbReference type="AlphaFoldDB" id="A0A4Y2B7I4"/>
<dbReference type="InterPro" id="IPR013103">
    <property type="entry name" value="RVT_2"/>
</dbReference>
<accession>A0A4Y2B7I4</accession>